<protein>
    <submittedName>
        <fullName evidence="2">GNAT family N-acetyltransferase</fullName>
    </submittedName>
</protein>
<dbReference type="Gene3D" id="3.40.630.30">
    <property type="match status" value="1"/>
</dbReference>
<reference evidence="2 3" key="1">
    <citation type="submission" date="2018-11" db="EMBL/GenBank/DDBJ databases">
        <title>Draft genome analysis of Rheinheimera mesophila isolated from an industrial waste site.</title>
        <authorList>
            <person name="Yu Q."/>
            <person name="Qi Y."/>
            <person name="Zhang H."/>
            <person name="Lu Y."/>
            <person name="Pu J."/>
        </authorList>
    </citation>
    <scope>NUCLEOTIDE SEQUENCE [LARGE SCALE GENOMIC DNA]</scope>
    <source>
        <strain evidence="2 3">IITR13</strain>
    </source>
</reference>
<feature type="domain" description="N-acetyltransferase" evidence="1">
    <location>
        <begin position="10"/>
        <end position="165"/>
    </location>
</feature>
<gene>
    <name evidence="2" type="ORF">EIK76_17285</name>
</gene>
<dbReference type="InterPro" id="IPR016181">
    <property type="entry name" value="Acyl_CoA_acyltransferase"/>
</dbReference>
<accession>A0A3P3QDH3</accession>
<dbReference type="AlphaFoldDB" id="A0A3P3QDH3"/>
<dbReference type="PROSITE" id="PS51186">
    <property type="entry name" value="GNAT"/>
    <property type="match status" value="1"/>
</dbReference>
<dbReference type="InterPro" id="IPR000182">
    <property type="entry name" value="GNAT_dom"/>
</dbReference>
<dbReference type="SUPFAM" id="SSF55729">
    <property type="entry name" value="Acyl-CoA N-acyltransferases (Nat)"/>
    <property type="match status" value="1"/>
</dbReference>
<dbReference type="EMBL" id="RRCF01000009">
    <property type="protein sequence ID" value="RRJ18403.1"/>
    <property type="molecule type" value="Genomic_DNA"/>
</dbReference>
<proteinExistence type="predicted"/>
<dbReference type="RefSeq" id="WP_125060996.1">
    <property type="nucleotide sequence ID" value="NZ_RRCF01000009.1"/>
</dbReference>
<evidence type="ECO:0000313" key="2">
    <source>
        <dbReference type="EMBL" id="RRJ18403.1"/>
    </source>
</evidence>
<dbReference type="Pfam" id="PF00583">
    <property type="entry name" value="Acetyltransf_1"/>
    <property type="match status" value="1"/>
</dbReference>
<evidence type="ECO:0000259" key="1">
    <source>
        <dbReference type="PROSITE" id="PS51186"/>
    </source>
</evidence>
<dbReference type="OrthoDB" id="9805924at2"/>
<keyword evidence="3" id="KW-1185">Reference proteome</keyword>
<comment type="caution">
    <text evidence="2">The sequence shown here is derived from an EMBL/GenBank/DDBJ whole genome shotgun (WGS) entry which is preliminary data.</text>
</comment>
<sequence length="169" mass="18624">MQKLQLPEGLSVRPANGKDRVFLEALYQSTRDDLGLMDVSAEQKAELLEMQFRAQTQGYGDAYPNAMYFIIEKHLEAIGKATLDFGPNEVRLIDLALIPAARGKGLGAAVVQAFQQAAAAVAVPMTLTVLQENTVAKVLYQRLGFVTTAVQQPYELMIWYPPALQKIIV</sequence>
<keyword evidence="2" id="KW-0808">Transferase</keyword>
<organism evidence="2 3">
    <name type="scientific">Rheinheimera mesophila</name>
    <dbReference type="NCBI Taxonomy" id="1547515"/>
    <lineage>
        <taxon>Bacteria</taxon>
        <taxon>Pseudomonadati</taxon>
        <taxon>Pseudomonadota</taxon>
        <taxon>Gammaproteobacteria</taxon>
        <taxon>Chromatiales</taxon>
        <taxon>Chromatiaceae</taxon>
        <taxon>Rheinheimera</taxon>
    </lineage>
</organism>
<dbReference type="GO" id="GO:0016747">
    <property type="term" value="F:acyltransferase activity, transferring groups other than amino-acyl groups"/>
    <property type="evidence" value="ECO:0007669"/>
    <property type="project" value="InterPro"/>
</dbReference>
<name>A0A3P3QDH3_9GAMM</name>
<dbReference type="Proteomes" id="UP000276260">
    <property type="component" value="Unassembled WGS sequence"/>
</dbReference>
<evidence type="ECO:0000313" key="3">
    <source>
        <dbReference type="Proteomes" id="UP000276260"/>
    </source>
</evidence>